<dbReference type="KEGG" id="omr:OXIME_001608"/>
<comment type="subunit">
    <text evidence="7">In the presence of PdxS, forms a dodecamer of heterodimers. Only shows activity in the heterodimer.</text>
</comment>
<dbReference type="NCBIfam" id="TIGR03800">
    <property type="entry name" value="PLP_synth_Pdx2"/>
    <property type="match status" value="1"/>
</dbReference>
<comment type="function">
    <text evidence="7">Catalyzes the hydrolysis of glutamine to glutamate and ammonia as part of the biosynthesis of pyridoxal 5'-phosphate. The resulting ammonia molecule is channeled to the active site of PdxS.</text>
</comment>
<comment type="catalytic activity">
    <reaction evidence="6 7">
        <text>L-glutamine + H2O = L-glutamate + NH4(+)</text>
        <dbReference type="Rhea" id="RHEA:15889"/>
        <dbReference type="ChEBI" id="CHEBI:15377"/>
        <dbReference type="ChEBI" id="CHEBI:28938"/>
        <dbReference type="ChEBI" id="CHEBI:29985"/>
        <dbReference type="ChEBI" id="CHEBI:58359"/>
        <dbReference type="EC" id="3.5.1.2"/>
    </reaction>
</comment>
<dbReference type="GO" id="GO:1903600">
    <property type="term" value="C:glutaminase complex"/>
    <property type="evidence" value="ECO:0007669"/>
    <property type="project" value="TreeGrafter"/>
</dbReference>
<comment type="pathway">
    <text evidence="7">Cofactor biosynthesis; pyridoxal 5'-phosphate biosynthesis.</text>
</comment>
<evidence type="ECO:0000256" key="2">
    <source>
        <dbReference type="ARBA" id="ARBA00022801"/>
    </source>
</evidence>
<dbReference type="EC" id="4.3.3.6" evidence="7"/>
<evidence type="ECO:0000256" key="9">
    <source>
        <dbReference type="PIRSR" id="PIRSR005639-2"/>
    </source>
</evidence>
<feature type="binding site" evidence="7 9">
    <location>
        <begin position="137"/>
        <end position="138"/>
    </location>
    <ligand>
        <name>L-glutamine</name>
        <dbReference type="ChEBI" id="CHEBI:58359"/>
    </ligand>
</feature>
<dbReference type="Proteomes" id="UP001451606">
    <property type="component" value="Chromosome"/>
</dbReference>
<gene>
    <name evidence="7 10" type="primary">pdxT</name>
    <name evidence="10" type="ORF">OXIME_001608</name>
</gene>
<feature type="active site" description="Charge relay system" evidence="7 8">
    <location>
        <position position="172"/>
    </location>
</feature>
<dbReference type="EC" id="3.5.1.2" evidence="7"/>
<evidence type="ECO:0000256" key="3">
    <source>
        <dbReference type="ARBA" id="ARBA00022898"/>
    </source>
</evidence>
<dbReference type="InterPro" id="IPR021196">
    <property type="entry name" value="PdxT/SNO_CS"/>
</dbReference>
<dbReference type="Gene3D" id="3.40.50.880">
    <property type="match status" value="1"/>
</dbReference>
<evidence type="ECO:0000256" key="6">
    <source>
        <dbReference type="ARBA" id="ARBA00049534"/>
    </source>
</evidence>
<dbReference type="PROSITE" id="PS51130">
    <property type="entry name" value="PDXT_SNO_2"/>
    <property type="match status" value="1"/>
</dbReference>
<comment type="catalytic activity">
    <reaction evidence="7">
        <text>aldehydo-D-ribose 5-phosphate + D-glyceraldehyde 3-phosphate + L-glutamine = pyridoxal 5'-phosphate + L-glutamate + phosphate + 3 H2O + H(+)</text>
        <dbReference type="Rhea" id="RHEA:31507"/>
        <dbReference type="ChEBI" id="CHEBI:15377"/>
        <dbReference type="ChEBI" id="CHEBI:15378"/>
        <dbReference type="ChEBI" id="CHEBI:29985"/>
        <dbReference type="ChEBI" id="CHEBI:43474"/>
        <dbReference type="ChEBI" id="CHEBI:58273"/>
        <dbReference type="ChEBI" id="CHEBI:58359"/>
        <dbReference type="ChEBI" id="CHEBI:59776"/>
        <dbReference type="ChEBI" id="CHEBI:597326"/>
        <dbReference type="EC" id="4.3.3.6"/>
    </reaction>
</comment>
<dbReference type="PROSITE" id="PS51273">
    <property type="entry name" value="GATASE_TYPE_1"/>
    <property type="match status" value="1"/>
</dbReference>
<keyword evidence="2 7" id="KW-0378">Hydrolase</keyword>
<dbReference type="Pfam" id="PF01174">
    <property type="entry name" value="SNO"/>
    <property type="match status" value="1"/>
</dbReference>
<dbReference type="SUPFAM" id="SSF52317">
    <property type="entry name" value="Class I glutamine amidotransferase-like"/>
    <property type="match status" value="1"/>
</dbReference>
<dbReference type="GO" id="GO:0008614">
    <property type="term" value="P:pyridoxine metabolic process"/>
    <property type="evidence" value="ECO:0007669"/>
    <property type="project" value="TreeGrafter"/>
</dbReference>
<comment type="similarity">
    <text evidence="1 7">Belongs to the glutaminase PdxT/SNO family.</text>
</comment>
<evidence type="ECO:0000313" key="11">
    <source>
        <dbReference type="Proteomes" id="UP001451606"/>
    </source>
</evidence>
<proteinExistence type="inferred from homology"/>
<feature type="active site" description="Charge relay system" evidence="7 8">
    <location>
        <position position="174"/>
    </location>
</feature>
<keyword evidence="11" id="KW-1185">Reference proteome</keyword>
<dbReference type="PANTHER" id="PTHR31559">
    <property type="entry name" value="PYRIDOXAL 5'-PHOSPHATE SYNTHASE SUBUNIT SNO"/>
    <property type="match status" value="1"/>
</dbReference>
<feature type="binding site" evidence="7 9">
    <location>
        <begin position="51"/>
        <end position="53"/>
    </location>
    <ligand>
        <name>L-glutamine</name>
        <dbReference type="ChEBI" id="CHEBI:58359"/>
    </ligand>
</feature>
<dbReference type="GO" id="GO:0036381">
    <property type="term" value="F:pyridoxal 5'-phosphate synthase (glutamine hydrolysing) activity"/>
    <property type="evidence" value="ECO:0007669"/>
    <property type="project" value="UniProtKB-UniRule"/>
</dbReference>
<organism evidence="10 11">
    <name type="scientific">Oxyplasma meridianum</name>
    <dbReference type="NCBI Taxonomy" id="3073602"/>
    <lineage>
        <taxon>Archaea</taxon>
        <taxon>Methanobacteriati</taxon>
        <taxon>Thermoplasmatota</taxon>
        <taxon>Thermoplasmata</taxon>
        <taxon>Thermoplasmatales</taxon>
        <taxon>Thermoplasmataceae</taxon>
        <taxon>Oxyplasma</taxon>
    </lineage>
</organism>
<protein>
    <recommendedName>
        <fullName evidence="7">Pyridoxal 5'-phosphate synthase subunit PdxT</fullName>
        <ecNumber evidence="7">4.3.3.6</ecNumber>
    </recommendedName>
    <alternativeName>
        <fullName evidence="7">Pdx2</fullName>
    </alternativeName>
    <alternativeName>
        <fullName evidence="7">Pyridoxal 5'-phosphate synthase glutaminase subunit</fullName>
        <ecNumber evidence="7">3.5.1.2</ecNumber>
    </alternativeName>
</protein>
<feature type="binding site" evidence="7 9">
    <location>
        <position position="110"/>
    </location>
    <ligand>
        <name>L-glutamine</name>
        <dbReference type="ChEBI" id="CHEBI:58359"/>
    </ligand>
</feature>
<reference evidence="10 11" key="1">
    <citation type="submission" date="2023-09" db="EMBL/GenBank/DDBJ databases">
        <authorList>
            <person name="Golyshina O.V."/>
            <person name="Lunev E.A."/>
            <person name="Bargiela R."/>
            <person name="Gaines M.C."/>
            <person name="Daum B."/>
            <person name="Bale N.J."/>
            <person name="Koenen M."/>
            <person name="Sinninghe Damst J.S."/>
            <person name="Yakimov M."/>
            <person name="Golyshin P.N."/>
        </authorList>
    </citation>
    <scope>NUCLEOTIDE SEQUENCE [LARGE SCALE GENOMIC DNA]</scope>
    <source>
        <strain evidence="10 11">M1</strain>
    </source>
</reference>
<dbReference type="GO" id="GO:0004359">
    <property type="term" value="F:glutaminase activity"/>
    <property type="evidence" value="ECO:0007669"/>
    <property type="project" value="UniProtKB-UniRule"/>
</dbReference>
<feature type="active site" description="Nucleophile" evidence="7 8">
    <location>
        <position position="83"/>
    </location>
</feature>
<dbReference type="PANTHER" id="PTHR31559:SF0">
    <property type="entry name" value="PYRIDOXAL 5'-PHOSPHATE SYNTHASE SUBUNIT SNO1-RELATED"/>
    <property type="match status" value="1"/>
</dbReference>
<keyword evidence="5 7" id="KW-0456">Lyase</keyword>
<dbReference type="EMBL" id="CP133772">
    <property type="protein sequence ID" value="WYY01013.1"/>
    <property type="molecule type" value="Genomic_DNA"/>
</dbReference>
<evidence type="ECO:0000256" key="7">
    <source>
        <dbReference type="HAMAP-Rule" id="MF_01615"/>
    </source>
</evidence>
<accession>A0AAX4NIX9</accession>
<evidence type="ECO:0000256" key="5">
    <source>
        <dbReference type="ARBA" id="ARBA00023239"/>
    </source>
</evidence>
<dbReference type="PIRSF" id="PIRSF005639">
    <property type="entry name" value="Glut_amidoT_SNO"/>
    <property type="match status" value="1"/>
</dbReference>
<dbReference type="InterPro" id="IPR002161">
    <property type="entry name" value="PdxT/SNO"/>
</dbReference>
<evidence type="ECO:0000313" key="10">
    <source>
        <dbReference type="EMBL" id="WYY01013.1"/>
    </source>
</evidence>
<name>A0AAX4NIX9_9ARCH</name>
<keyword evidence="4 7" id="KW-0315">Glutamine amidotransferase</keyword>
<dbReference type="AlphaFoldDB" id="A0AAX4NIX9"/>
<dbReference type="PROSITE" id="PS01236">
    <property type="entry name" value="PDXT_SNO_1"/>
    <property type="match status" value="1"/>
</dbReference>
<keyword evidence="3 7" id="KW-0663">Pyridoxal phosphate</keyword>
<evidence type="ECO:0000256" key="4">
    <source>
        <dbReference type="ARBA" id="ARBA00022962"/>
    </source>
</evidence>
<dbReference type="GO" id="GO:0042823">
    <property type="term" value="P:pyridoxal phosphate biosynthetic process"/>
    <property type="evidence" value="ECO:0007669"/>
    <property type="project" value="UniProtKB-UniRule"/>
</dbReference>
<evidence type="ECO:0000256" key="1">
    <source>
        <dbReference type="ARBA" id="ARBA00008345"/>
    </source>
</evidence>
<dbReference type="HAMAP" id="MF_01615">
    <property type="entry name" value="PdxT"/>
    <property type="match status" value="1"/>
</dbReference>
<dbReference type="InterPro" id="IPR029062">
    <property type="entry name" value="Class_I_gatase-like"/>
</dbReference>
<dbReference type="CDD" id="cd01749">
    <property type="entry name" value="GATase1_PB"/>
    <property type="match status" value="1"/>
</dbReference>
<dbReference type="FunFam" id="3.40.50.880:FF:000010">
    <property type="entry name" value="uncharacterized protein LOC100176842 isoform X2"/>
    <property type="match status" value="1"/>
</dbReference>
<dbReference type="GeneID" id="95968346"/>
<evidence type="ECO:0000256" key="8">
    <source>
        <dbReference type="PIRSR" id="PIRSR005639-1"/>
    </source>
</evidence>
<dbReference type="RefSeq" id="WP_393971335.1">
    <property type="nucleotide sequence ID" value="NZ_CP133772.1"/>
</dbReference>
<sequence length="202" mass="22128">MKIGVLGYQGDVEEHISTINSISKPDRNVRGMRVTKRSEIDACDGLIIPGGESTTIYKLILEYGLYDYIKEKAVDGFPVMGTCAGLIILAAETGDDRVRGMGAVDVSIRRNAYGRQINSFIKEINIKGIGSFPAVFIRAPVIDSAGTADVLSYDDEKPVMVRRGNVIGMTFHPELTGKTNIHEYFLHIIEGERSTSTGDLSR</sequence>
<dbReference type="GO" id="GO:0005829">
    <property type="term" value="C:cytosol"/>
    <property type="evidence" value="ECO:0007669"/>
    <property type="project" value="TreeGrafter"/>
</dbReference>
<dbReference type="GO" id="GO:0006543">
    <property type="term" value="P:L-glutamine catabolic process"/>
    <property type="evidence" value="ECO:0007669"/>
    <property type="project" value="UniProtKB-UniRule"/>
</dbReference>